<dbReference type="InterPro" id="IPR004360">
    <property type="entry name" value="Glyas_Fos-R_dOase_dom"/>
</dbReference>
<dbReference type="Proteomes" id="UP000632289">
    <property type="component" value="Unassembled WGS sequence"/>
</dbReference>
<dbReference type="Pfam" id="PF00903">
    <property type="entry name" value="Glyoxalase"/>
    <property type="match status" value="1"/>
</dbReference>
<feature type="domain" description="VOC" evidence="1">
    <location>
        <begin position="16"/>
        <end position="158"/>
    </location>
</feature>
<protein>
    <submittedName>
        <fullName evidence="2">VOC family protein</fullName>
    </submittedName>
</protein>
<evidence type="ECO:0000313" key="2">
    <source>
        <dbReference type="EMBL" id="MBD3931439.1"/>
    </source>
</evidence>
<accession>A0A927ICB4</accession>
<gene>
    <name evidence="2" type="ORF">IF129_07660</name>
</gene>
<keyword evidence="3" id="KW-1185">Reference proteome</keyword>
<dbReference type="EMBL" id="JACXYU010000002">
    <property type="protein sequence ID" value="MBD3931439.1"/>
    <property type="molecule type" value="Genomic_DNA"/>
</dbReference>
<sequence length="163" mass="18628">MKAQPVPPVPPLPHTYLHHIAVQTTDLDNCTTWYRDFLGCRRTWATDRFSDLTVSRLPGIVRMAELACGETRFHLFESTASGKGRPRPHETQFQHVCMAVDSPKALRRQREHWWELARSGRYAFSVPDPPTEIVMDDDGVESFYCLDVNGLEFEFTHLPVGAS</sequence>
<evidence type="ECO:0000259" key="1">
    <source>
        <dbReference type="PROSITE" id="PS51819"/>
    </source>
</evidence>
<proteinExistence type="predicted"/>
<reference evidence="2" key="1">
    <citation type="submission" date="2020-09" db="EMBL/GenBank/DDBJ databases">
        <title>Secondary metabolite and genome analysis of marine Streptomyces chumphonensis KK1-2T.</title>
        <authorList>
            <person name="Phongsopitanun W."/>
            <person name="Kanchanasin P."/>
            <person name="Pittayakhajonwut P."/>
            <person name="Suwanborirux K."/>
            <person name="Tanasupawat S."/>
        </authorList>
    </citation>
    <scope>NUCLEOTIDE SEQUENCE</scope>
    <source>
        <strain evidence="2">KK1-2</strain>
    </source>
</reference>
<dbReference type="InterPro" id="IPR037523">
    <property type="entry name" value="VOC_core"/>
</dbReference>
<comment type="caution">
    <text evidence="2">The sequence shown here is derived from an EMBL/GenBank/DDBJ whole genome shotgun (WGS) entry which is preliminary data.</text>
</comment>
<organism evidence="2 3">
    <name type="scientific">Streptomyces chumphonensis</name>
    <dbReference type="NCBI Taxonomy" id="1214925"/>
    <lineage>
        <taxon>Bacteria</taxon>
        <taxon>Bacillati</taxon>
        <taxon>Actinomycetota</taxon>
        <taxon>Actinomycetes</taxon>
        <taxon>Kitasatosporales</taxon>
        <taxon>Streptomycetaceae</taxon>
        <taxon>Streptomyces</taxon>
    </lineage>
</organism>
<dbReference type="CDD" id="cd06587">
    <property type="entry name" value="VOC"/>
    <property type="match status" value="1"/>
</dbReference>
<evidence type="ECO:0000313" key="3">
    <source>
        <dbReference type="Proteomes" id="UP000632289"/>
    </source>
</evidence>
<dbReference type="RefSeq" id="WP_191208714.1">
    <property type="nucleotide sequence ID" value="NZ_BAABKL010000016.1"/>
</dbReference>
<name>A0A927ICB4_9ACTN</name>
<dbReference type="PROSITE" id="PS51819">
    <property type="entry name" value="VOC"/>
    <property type="match status" value="1"/>
</dbReference>
<dbReference type="InterPro" id="IPR029068">
    <property type="entry name" value="Glyas_Bleomycin-R_OHBP_Dase"/>
</dbReference>
<dbReference type="SUPFAM" id="SSF54593">
    <property type="entry name" value="Glyoxalase/Bleomycin resistance protein/Dihydroxybiphenyl dioxygenase"/>
    <property type="match status" value="1"/>
</dbReference>
<dbReference type="AlphaFoldDB" id="A0A927ICB4"/>
<dbReference type="Gene3D" id="3.10.180.10">
    <property type="entry name" value="2,3-Dihydroxybiphenyl 1,2-Dioxygenase, domain 1"/>
    <property type="match status" value="1"/>
</dbReference>